<dbReference type="InterPro" id="IPR035965">
    <property type="entry name" value="PAS-like_dom_sf"/>
</dbReference>
<proteinExistence type="predicted"/>
<evidence type="ECO:0000259" key="7">
    <source>
        <dbReference type="PROSITE" id="PS50113"/>
    </source>
</evidence>
<dbReference type="GO" id="GO:0003677">
    <property type="term" value="F:DNA binding"/>
    <property type="evidence" value="ECO:0007669"/>
    <property type="project" value="UniProtKB-KW"/>
</dbReference>
<dbReference type="SMART" id="SM00091">
    <property type="entry name" value="PAS"/>
    <property type="match status" value="1"/>
</dbReference>
<keyword evidence="1" id="KW-0805">Transcription regulation</keyword>
<dbReference type="SMART" id="SM00421">
    <property type="entry name" value="HTH_LUXR"/>
    <property type="match status" value="1"/>
</dbReference>
<dbReference type="Gene3D" id="1.10.10.10">
    <property type="entry name" value="Winged helix-like DNA-binding domain superfamily/Winged helix DNA-binding domain"/>
    <property type="match status" value="1"/>
</dbReference>
<accession>A0A5K7ZS23</accession>
<evidence type="ECO:0000313" key="9">
    <source>
        <dbReference type="Proteomes" id="UP000425960"/>
    </source>
</evidence>
<dbReference type="AlphaFoldDB" id="A0A5K7ZS23"/>
<dbReference type="KEGG" id="dov:DSCO28_35690"/>
<dbReference type="Pfam" id="PF00989">
    <property type="entry name" value="PAS"/>
    <property type="match status" value="1"/>
</dbReference>
<dbReference type="Proteomes" id="UP000425960">
    <property type="component" value="Chromosome"/>
</dbReference>
<dbReference type="EMBL" id="AP021876">
    <property type="protein sequence ID" value="BBO83003.1"/>
    <property type="molecule type" value="Genomic_DNA"/>
</dbReference>
<dbReference type="PANTHER" id="PTHR44688:SF16">
    <property type="entry name" value="DNA-BINDING TRANSCRIPTIONAL ACTIVATOR DEVR_DOSR"/>
    <property type="match status" value="1"/>
</dbReference>
<dbReference type="InterPro" id="IPR013767">
    <property type="entry name" value="PAS_fold"/>
</dbReference>
<evidence type="ECO:0008006" key="10">
    <source>
        <dbReference type="Google" id="ProtNLM"/>
    </source>
</evidence>
<evidence type="ECO:0000256" key="3">
    <source>
        <dbReference type="ARBA" id="ARBA00023163"/>
    </source>
</evidence>
<feature type="coiled-coil region" evidence="4">
    <location>
        <begin position="149"/>
        <end position="179"/>
    </location>
</feature>
<evidence type="ECO:0000256" key="2">
    <source>
        <dbReference type="ARBA" id="ARBA00023125"/>
    </source>
</evidence>
<evidence type="ECO:0000256" key="1">
    <source>
        <dbReference type="ARBA" id="ARBA00023015"/>
    </source>
</evidence>
<dbReference type="Pfam" id="PF00196">
    <property type="entry name" value="GerE"/>
    <property type="match status" value="1"/>
</dbReference>
<dbReference type="Gene3D" id="3.30.450.20">
    <property type="entry name" value="PAS domain"/>
    <property type="match status" value="1"/>
</dbReference>
<gene>
    <name evidence="8" type="ORF">DSCO28_35690</name>
</gene>
<evidence type="ECO:0000259" key="5">
    <source>
        <dbReference type="PROSITE" id="PS50043"/>
    </source>
</evidence>
<dbReference type="CDD" id="cd00130">
    <property type="entry name" value="PAS"/>
    <property type="match status" value="1"/>
</dbReference>
<name>A0A5K7ZS23_9BACT</name>
<feature type="domain" description="PAC" evidence="7">
    <location>
        <begin position="109"/>
        <end position="161"/>
    </location>
</feature>
<feature type="domain" description="PAS" evidence="6">
    <location>
        <begin position="18"/>
        <end position="89"/>
    </location>
</feature>
<dbReference type="InterPro" id="IPR000700">
    <property type="entry name" value="PAS-assoc_C"/>
</dbReference>
<dbReference type="InterPro" id="IPR000014">
    <property type="entry name" value="PAS"/>
</dbReference>
<dbReference type="InterPro" id="IPR016032">
    <property type="entry name" value="Sig_transdc_resp-reg_C-effctor"/>
</dbReference>
<feature type="domain" description="HTH luxR-type" evidence="5">
    <location>
        <begin position="244"/>
        <end position="310"/>
    </location>
</feature>
<reference evidence="8 9" key="1">
    <citation type="submission" date="2019-11" db="EMBL/GenBank/DDBJ databases">
        <title>Comparative genomics of hydrocarbon-degrading Desulfosarcina strains.</title>
        <authorList>
            <person name="Watanabe M."/>
            <person name="Kojima H."/>
            <person name="Fukui M."/>
        </authorList>
    </citation>
    <scope>NUCLEOTIDE SEQUENCE [LARGE SCALE GENOMIC DNA]</scope>
    <source>
        <strain evidence="8 9">28bB2T</strain>
    </source>
</reference>
<dbReference type="PROSITE" id="PS50112">
    <property type="entry name" value="PAS"/>
    <property type="match status" value="1"/>
</dbReference>
<dbReference type="InterPro" id="IPR000792">
    <property type="entry name" value="Tscrpt_reg_LuxR_C"/>
</dbReference>
<dbReference type="PRINTS" id="PR00038">
    <property type="entry name" value="HTHLUXR"/>
</dbReference>
<dbReference type="PROSITE" id="PS50043">
    <property type="entry name" value="HTH_LUXR_2"/>
    <property type="match status" value="1"/>
</dbReference>
<dbReference type="InterPro" id="IPR036388">
    <property type="entry name" value="WH-like_DNA-bd_sf"/>
</dbReference>
<dbReference type="SUPFAM" id="SSF55785">
    <property type="entry name" value="PYP-like sensor domain (PAS domain)"/>
    <property type="match status" value="1"/>
</dbReference>
<keyword evidence="3" id="KW-0804">Transcription</keyword>
<evidence type="ECO:0000259" key="6">
    <source>
        <dbReference type="PROSITE" id="PS50112"/>
    </source>
</evidence>
<evidence type="ECO:0000256" key="4">
    <source>
        <dbReference type="SAM" id="Coils"/>
    </source>
</evidence>
<keyword evidence="2" id="KW-0238">DNA-binding</keyword>
<dbReference type="PANTHER" id="PTHR44688">
    <property type="entry name" value="DNA-BINDING TRANSCRIPTIONAL ACTIVATOR DEVR_DOSR"/>
    <property type="match status" value="1"/>
</dbReference>
<keyword evidence="4" id="KW-0175">Coiled coil</keyword>
<dbReference type="SUPFAM" id="SSF46894">
    <property type="entry name" value="C-terminal effector domain of the bipartite response regulators"/>
    <property type="match status" value="1"/>
</dbReference>
<dbReference type="PROSITE" id="PS00622">
    <property type="entry name" value="HTH_LUXR_1"/>
    <property type="match status" value="1"/>
</dbReference>
<organism evidence="8 9">
    <name type="scientific">Desulfosarcina ovata subsp. sediminis</name>
    <dbReference type="NCBI Taxonomy" id="885957"/>
    <lineage>
        <taxon>Bacteria</taxon>
        <taxon>Pseudomonadati</taxon>
        <taxon>Thermodesulfobacteriota</taxon>
        <taxon>Desulfobacteria</taxon>
        <taxon>Desulfobacterales</taxon>
        <taxon>Desulfosarcinaceae</taxon>
        <taxon>Desulfosarcina</taxon>
    </lineage>
</organism>
<evidence type="ECO:0000313" key="8">
    <source>
        <dbReference type="EMBL" id="BBO83003.1"/>
    </source>
</evidence>
<dbReference type="CDD" id="cd06170">
    <property type="entry name" value="LuxR_C_like"/>
    <property type="match status" value="1"/>
</dbReference>
<dbReference type="RefSeq" id="WP_155311309.1">
    <property type="nucleotide sequence ID" value="NZ_AP021876.1"/>
</dbReference>
<dbReference type="GO" id="GO:0006355">
    <property type="term" value="P:regulation of DNA-templated transcription"/>
    <property type="evidence" value="ECO:0007669"/>
    <property type="project" value="InterPro"/>
</dbReference>
<dbReference type="PROSITE" id="PS50113">
    <property type="entry name" value="PAC"/>
    <property type="match status" value="1"/>
</dbReference>
<protein>
    <recommendedName>
        <fullName evidence="10">HTH luxR-type domain-containing protein</fullName>
    </recommendedName>
</protein>
<sequence>MEENTLIPFDKEAHQKNNEPQLNAILEGNPIPTFVVNTAGRITHWNHACELLTNVLQAEIIGTDKHRVLFYNEYREVLADFIARGASEAELSIRHDGKYRRSALIQGGYEGEAFFPKIGDNGKWLFYTAAPVKDRYGKIVGAIETIQDTTRQKEMIRALEEHKNELNEKSNYLEKVNLALKAALDNREIEKRAVEVHLLANLKRLVFPYLDALGKCKVGMDARAYVNIINTNLSDIVSRISTTVISKYINFTPAEIRVADFIREGKNTKEIAELLGVSPSSVKWHRKNIRKKLELTNKALNLYTYLNSLGE</sequence>